<evidence type="ECO:0000313" key="2">
    <source>
        <dbReference type="Proteomes" id="UP001283341"/>
    </source>
</evidence>
<reference evidence="1" key="2">
    <citation type="submission" date="2023-06" db="EMBL/GenBank/DDBJ databases">
        <authorList>
            <consortium name="Lawrence Berkeley National Laboratory"/>
            <person name="Haridas S."/>
            <person name="Hensen N."/>
            <person name="Bonometti L."/>
            <person name="Westerberg I."/>
            <person name="Brannstrom I.O."/>
            <person name="Guillou S."/>
            <person name="Cros-Aarteil S."/>
            <person name="Calhoun S."/>
            <person name="Kuo A."/>
            <person name="Mondo S."/>
            <person name="Pangilinan J."/>
            <person name="Riley R."/>
            <person name="Labutti K."/>
            <person name="Andreopoulos B."/>
            <person name="Lipzen A."/>
            <person name="Chen C."/>
            <person name="Yanf M."/>
            <person name="Daum C."/>
            <person name="Ng V."/>
            <person name="Clum A."/>
            <person name="Steindorff A."/>
            <person name="Ohm R."/>
            <person name="Martin F."/>
            <person name="Silar P."/>
            <person name="Natvig D."/>
            <person name="Lalanne C."/>
            <person name="Gautier V."/>
            <person name="Ament-Velasquez S.L."/>
            <person name="Kruys A."/>
            <person name="Hutchinson M.I."/>
            <person name="Powell A.J."/>
            <person name="Barry K."/>
            <person name="Miller A.N."/>
            <person name="Grigoriev I.V."/>
            <person name="Debuchy R."/>
            <person name="Gladieux P."/>
            <person name="Thoren M.H."/>
            <person name="Johannesson H."/>
        </authorList>
    </citation>
    <scope>NUCLEOTIDE SEQUENCE</scope>
    <source>
        <strain evidence="1">CBS 118394</strain>
    </source>
</reference>
<keyword evidence="2" id="KW-1185">Reference proteome</keyword>
<comment type="caution">
    <text evidence="1">The sequence shown here is derived from an EMBL/GenBank/DDBJ whole genome shotgun (WGS) entry which is preliminary data.</text>
</comment>
<dbReference type="AlphaFoldDB" id="A0AAE0MEC7"/>
<reference evidence="1" key="1">
    <citation type="journal article" date="2023" name="Mol. Phylogenet. Evol.">
        <title>Genome-scale phylogeny and comparative genomics of the fungal order Sordariales.</title>
        <authorList>
            <person name="Hensen N."/>
            <person name="Bonometti L."/>
            <person name="Westerberg I."/>
            <person name="Brannstrom I.O."/>
            <person name="Guillou S."/>
            <person name="Cros-Aarteil S."/>
            <person name="Calhoun S."/>
            <person name="Haridas S."/>
            <person name="Kuo A."/>
            <person name="Mondo S."/>
            <person name="Pangilinan J."/>
            <person name="Riley R."/>
            <person name="LaButti K."/>
            <person name="Andreopoulos B."/>
            <person name="Lipzen A."/>
            <person name="Chen C."/>
            <person name="Yan M."/>
            <person name="Daum C."/>
            <person name="Ng V."/>
            <person name="Clum A."/>
            <person name="Steindorff A."/>
            <person name="Ohm R.A."/>
            <person name="Martin F."/>
            <person name="Silar P."/>
            <person name="Natvig D.O."/>
            <person name="Lalanne C."/>
            <person name="Gautier V."/>
            <person name="Ament-Velasquez S.L."/>
            <person name="Kruys A."/>
            <person name="Hutchinson M.I."/>
            <person name="Powell A.J."/>
            <person name="Barry K."/>
            <person name="Miller A.N."/>
            <person name="Grigoriev I.V."/>
            <person name="Debuchy R."/>
            <person name="Gladieux P."/>
            <person name="Hiltunen Thoren M."/>
            <person name="Johannesson H."/>
        </authorList>
    </citation>
    <scope>NUCLEOTIDE SEQUENCE</scope>
    <source>
        <strain evidence="1">CBS 118394</strain>
    </source>
</reference>
<sequence length="88" mass="9681">MNNQPAALGLRPGIVSTLSMLFSAVLRAKQHAGTHISVKCVLCRIFFWWWSPACCARCRAGLKAARTRVALHSSNCSCISHIEQEIAQ</sequence>
<organism evidence="1 2">
    <name type="scientific">Apodospora peruviana</name>
    <dbReference type="NCBI Taxonomy" id="516989"/>
    <lineage>
        <taxon>Eukaryota</taxon>
        <taxon>Fungi</taxon>
        <taxon>Dikarya</taxon>
        <taxon>Ascomycota</taxon>
        <taxon>Pezizomycotina</taxon>
        <taxon>Sordariomycetes</taxon>
        <taxon>Sordariomycetidae</taxon>
        <taxon>Sordariales</taxon>
        <taxon>Lasiosphaeriaceae</taxon>
        <taxon>Apodospora</taxon>
    </lineage>
</organism>
<gene>
    <name evidence="1" type="ORF">B0H66DRAFT_19287</name>
</gene>
<accession>A0AAE0MEC7</accession>
<protein>
    <submittedName>
        <fullName evidence="1">Uncharacterized protein</fullName>
    </submittedName>
</protein>
<proteinExistence type="predicted"/>
<dbReference type="EMBL" id="JAUEDM010000001">
    <property type="protein sequence ID" value="KAK3329327.1"/>
    <property type="molecule type" value="Genomic_DNA"/>
</dbReference>
<name>A0AAE0MEC7_9PEZI</name>
<dbReference type="Proteomes" id="UP001283341">
    <property type="component" value="Unassembled WGS sequence"/>
</dbReference>
<evidence type="ECO:0000313" key="1">
    <source>
        <dbReference type="EMBL" id="KAK3329327.1"/>
    </source>
</evidence>